<proteinExistence type="predicted"/>
<name>A0A9X1T6E6_9HYPH</name>
<dbReference type="SUPFAM" id="SSF53448">
    <property type="entry name" value="Nucleotide-diphospho-sugar transferases"/>
    <property type="match status" value="1"/>
</dbReference>
<dbReference type="InterPro" id="IPR029044">
    <property type="entry name" value="Nucleotide-diphossugar_trans"/>
</dbReference>
<dbReference type="Proteomes" id="UP001139035">
    <property type="component" value="Unassembled WGS sequence"/>
</dbReference>
<dbReference type="RefSeq" id="WP_233720283.1">
    <property type="nucleotide sequence ID" value="NZ_JAJUWU010000015.1"/>
</dbReference>
<protein>
    <submittedName>
        <fullName evidence="1">Glycosyl transferase family 2</fullName>
    </submittedName>
</protein>
<evidence type="ECO:0000313" key="1">
    <source>
        <dbReference type="EMBL" id="MCE7029290.1"/>
    </source>
</evidence>
<reference evidence="1" key="1">
    <citation type="submission" date="2022-01" db="EMBL/GenBank/DDBJ databases">
        <title>Jiella avicenniae sp. nov., a novel endophytic bacterium isolated from bark of Avicennia marina.</title>
        <authorList>
            <person name="Tuo L."/>
        </authorList>
    </citation>
    <scope>NUCLEOTIDE SEQUENCE</scope>
    <source>
        <strain evidence="1">CBK1P-4</strain>
    </source>
</reference>
<comment type="caution">
    <text evidence="1">The sequence shown here is derived from an EMBL/GenBank/DDBJ whole genome shotgun (WGS) entry which is preliminary data.</text>
</comment>
<evidence type="ECO:0000313" key="2">
    <source>
        <dbReference type="Proteomes" id="UP001139035"/>
    </source>
</evidence>
<dbReference type="GO" id="GO:0016740">
    <property type="term" value="F:transferase activity"/>
    <property type="evidence" value="ECO:0007669"/>
    <property type="project" value="UniProtKB-KW"/>
</dbReference>
<sequence length="177" mass="19040">MLSVFIDCGPDDHKLASTLGSLVPGAVEGIVREVVLVDRGMGADARKVAEHTGCRVIAPEALRDAIRTAKGDWLLLLEPGARLVSGWIPAVVEHVERVQEGRAKMPSARFRRAAIDRPRFLQRLREIRTALAEGFLVAKTQAIGLAGLGASVPTLEGMARGVAVTRLDAEIRPTHRG</sequence>
<keyword evidence="1" id="KW-0808">Transferase</keyword>
<dbReference type="EMBL" id="JAJUWU010000015">
    <property type="protein sequence ID" value="MCE7029290.1"/>
    <property type="molecule type" value="Genomic_DNA"/>
</dbReference>
<dbReference type="AlphaFoldDB" id="A0A9X1T6E6"/>
<keyword evidence="2" id="KW-1185">Reference proteome</keyword>
<organism evidence="1 2">
    <name type="scientific">Jiella avicenniae</name>
    <dbReference type="NCBI Taxonomy" id="2907202"/>
    <lineage>
        <taxon>Bacteria</taxon>
        <taxon>Pseudomonadati</taxon>
        <taxon>Pseudomonadota</taxon>
        <taxon>Alphaproteobacteria</taxon>
        <taxon>Hyphomicrobiales</taxon>
        <taxon>Aurantimonadaceae</taxon>
        <taxon>Jiella</taxon>
    </lineage>
</organism>
<accession>A0A9X1T6E6</accession>
<gene>
    <name evidence="1" type="ORF">LZD57_14940</name>
</gene>